<gene>
    <name evidence="1" type="ORF">H9907_02645</name>
</gene>
<name>A0A9D2ZQR9_9CORY</name>
<feature type="non-terminal residue" evidence="1">
    <location>
        <position position="29"/>
    </location>
</feature>
<reference evidence="1" key="2">
    <citation type="submission" date="2021-04" db="EMBL/GenBank/DDBJ databases">
        <authorList>
            <person name="Gilroy R."/>
        </authorList>
    </citation>
    <scope>NUCLEOTIDE SEQUENCE</scope>
    <source>
        <strain evidence="1">5925</strain>
    </source>
</reference>
<evidence type="ECO:0000313" key="2">
    <source>
        <dbReference type="Proteomes" id="UP000823907"/>
    </source>
</evidence>
<dbReference type="Proteomes" id="UP000823907">
    <property type="component" value="Unassembled WGS sequence"/>
</dbReference>
<reference evidence="1" key="1">
    <citation type="journal article" date="2021" name="PeerJ">
        <title>Extensive microbial diversity within the chicken gut microbiome revealed by metagenomics and culture.</title>
        <authorList>
            <person name="Gilroy R."/>
            <person name="Ravi A."/>
            <person name="Getino M."/>
            <person name="Pursley I."/>
            <person name="Horton D.L."/>
            <person name="Alikhan N.F."/>
            <person name="Baker D."/>
            <person name="Gharbi K."/>
            <person name="Hall N."/>
            <person name="Watson M."/>
            <person name="Adriaenssens E.M."/>
            <person name="Foster-Nyarko E."/>
            <person name="Jarju S."/>
            <person name="Secka A."/>
            <person name="Antonio M."/>
            <person name="Oren A."/>
            <person name="Chaudhuri R.R."/>
            <person name="La Ragione R."/>
            <person name="Hildebrand F."/>
            <person name="Pallen M.J."/>
        </authorList>
    </citation>
    <scope>NUCLEOTIDE SEQUENCE</scope>
    <source>
        <strain evidence="1">5925</strain>
    </source>
</reference>
<accession>A0A9D2ZQR9</accession>
<proteinExistence type="predicted"/>
<dbReference type="EMBL" id="DWUR01000041">
    <property type="protein sequence ID" value="HJD49013.1"/>
    <property type="molecule type" value="Genomic_DNA"/>
</dbReference>
<evidence type="ECO:0000313" key="1">
    <source>
        <dbReference type="EMBL" id="HJD49013.1"/>
    </source>
</evidence>
<sequence length="29" mass="3049">MLEIAGKKFDSHLIMGTGGATSQTLLEKA</sequence>
<protein>
    <submittedName>
        <fullName evidence="1">Thiazole synthase</fullName>
    </submittedName>
</protein>
<comment type="caution">
    <text evidence="1">The sequence shown here is derived from an EMBL/GenBank/DDBJ whole genome shotgun (WGS) entry which is preliminary data.</text>
</comment>
<organism evidence="1 2">
    <name type="scientific">Candidatus Corynebacterium intestinavium</name>
    <dbReference type="NCBI Taxonomy" id="2838531"/>
    <lineage>
        <taxon>Bacteria</taxon>
        <taxon>Bacillati</taxon>
        <taxon>Actinomycetota</taxon>
        <taxon>Actinomycetes</taxon>
        <taxon>Mycobacteriales</taxon>
        <taxon>Corynebacteriaceae</taxon>
        <taxon>Corynebacterium</taxon>
    </lineage>
</organism>
<dbReference type="AlphaFoldDB" id="A0A9D2ZQR9"/>